<dbReference type="InterPro" id="IPR051066">
    <property type="entry name" value="Trans_reg/Corepressor"/>
</dbReference>
<evidence type="ECO:0000256" key="4">
    <source>
        <dbReference type="ARBA" id="ARBA00023242"/>
    </source>
</evidence>
<dbReference type="CDD" id="cd00167">
    <property type="entry name" value="SANT"/>
    <property type="match status" value="1"/>
</dbReference>
<proteinExistence type="predicted"/>
<dbReference type="Gene3D" id="1.10.10.60">
    <property type="entry name" value="Homeodomain-like"/>
    <property type="match status" value="1"/>
</dbReference>
<dbReference type="GO" id="GO:0006357">
    <property type="term" value="P:regulation of transcription by RNA polymerase II"/>
    <property type="evidence" value="ECO:0007669"/>
    <property type="project" value="TreeGrafter"/>
</dbReference>
<dbReference type="PROSITE" id="PS00028">
    <property type="entry name" value="ZINC_FINGER_C2H2_1"/>
    <property type="match status" value="1"/>
</dbReference>
<gene>
    <name evidence="9" type="primary">CSON003061</name>
</gene>
<dbReference type="PROSITE" id="PS51293">
    <property type="entry name" value="SANT"/>
    <property type="match status" value="1"/>
</dbReference>
<reference evidence="9" key="1">
    <citation type="submission" date="2018-07" db="EMBL/GenBank/DDBJ databases">
        <authorList>
            <person name="Quirk P.G."/>
            <person name="Krulwich T.A."/>
        </authorList>
    </citation>
    <scope>NUCLEOTIDE SEQUENCE</scope>
</reference>
<dbReference type="InterPro" id="IPR017884">
    <property type="entry name" value="SANT_dom"/>
</dbReference>
<evidence type="ECO:0000259" key="8">
    <source>
        <dbReference type="PROSITE" id="PS51293"/>
    </source>
</evidence>
<evidence type="ECO:0000259" key="6">
    <source>
        <dbReference type="PROSITE" id="PS50157"/>
    </source>
</evidence>
<keyword evidence="3" id="KW-0804">Transcription</keyword>
<sequence length="502" mass="58233">MTPSAFLSSINSCDSTQAKNTQMKNVDVKPRTWNIQMKLQSTTPDSKQTDLVHINESSQKLLVECHLCHRNFKNIPALNGHMRLHGGYLKKDIEKLKLRKEKAPQLMTASIGVRTLIGEKIFNKRNNDQVIVNEPNSTSIKPFTVISGESFNRTRSEMFDNNSRKEVFIPASICNKETWNCTNNSIMMLKNDNNLKRQKMNKSIRQFVYPICGTSNIEQFKKMLNFQVIQKDLIKLRAEEPHQLIIKQLTSDKSRSTKNKDIIIETNQQLLNFSCSKKDLYNASEEKTITENSPMVKLSDPLLSETSKTTESNQKYVYKIKLNDQRKGYADKSGHYRPYPILTKETRSSKSNLYFNAKINIGANYQIDVPDIVLTKYQHFDTNDTSVCLWNPCLLSKEVVNQYCTFIQSDVFNAFFKNEENGLKLLYENNGLIHLAISQMLHQKKLAQPKDIWKKDEFEIFINFLRKKGKKFDSMSKCIKTKSVFECIQLYYLVKKAIFKKK</sequence>
<protein>
    <submittedName>
        <fullName evidence="9">CSON003061 protein</fullName>
    </submittedName>
</protein>
<evidence type="ECO:0000256" key="3">
    <source>
        <dbReference type="ARBA" id="ARBA00023163"/>
    </source>
</evidence>
<evidence type="ECO:0000256" key="1">
    <source>
        <dbReference type="ARBA" id="ARBA00004123"/>
    </source>
</evidence>
<evidence type="ECO:0000256" key="2">
    <source>
        <dbReference type="ARBA" id="ARBA00023015"/>
    </source>
</evidence>
<dbReference type="AlphaFoldDB" id="A0A336MLU6"/>
<evidence type="ECO:0000313" key="9">
    <source>
        <dbReference type="EMBL" id="SSX30930.1"/>
    </source>
</evidence>
<dbReference type="GO" id="GO:0005667">
    <property type="term" value="C:transcription regulator complex"/>
    <property type="evidence" value="ECO:0007669"/>
    <property type="project" value="TreeGrafter"/>
</dbReference>
<dbReference type="PROSITE" id="PS51156">
    <property type="entry name" value="ELM2"/>
    <property type="match status" value="1"/>
</dbReference>
<comment type="subcellular location">
    <subcellularLocation>
        <location evidence="1">Nucleus</location>
    </subcellularLocation>
</comment>
<dbReference type="PROSITE" id="PS50157">
    <property type="entry name" value="ZINC_FINGER_C2H2_2"/>
    <property type="match status" value="1"/>
</dbReference>
<evidence type="ECO:0000256" key="5">
    <source>
        <dbReference type="PROSITE-ProRule" id="PRU00042"/>
    </source>
</evidence>
<organism evidence="9">
    <name type="scientific">Culicoides sonorensis</name>
    <name type="common">Biting midge</name>
    <dbReference type="NCBI Taxonomy" id="179676"/>
    <lineage>
        <taxon>Eukaryota</taxon>
        <taxon>Metazoa</taxon>
        <taxon>Ecdysozoa</taxon>
        <taxon>Arthropoda</taxon>
        <taxon>Hexapoda</taxon>
        <taxon>Insecta</taxon>
        <taxon>Pterygota</taxon>
        <taxon>Neoptera</taxon>
        <taxon>Endopterygota</taxon>
        <taxon>Diptera</taxon>
        <taxon>Nematocera</taxon>
        <taxon>Chironomoidea</taxon>
        <taxon>Ceratopogonidae</taxon>
        <taxon>Ceratopogoninae</taxon>
        <taxon>Culicoides</taxon>
        <taxon>Monoculicoides</taxon>
    </lineage>
</organism>
<dbReference type="SMART" id="SM00717">
    <property type="entry name" value="SANT"/>
    <property type="match status" value="1"/>
</dbReference>
<keyword evidence="5" id="KW-0863">Zinc-finger</keyword>
<keyword evidence="2" id="KW-0805">Transcription regulation</keyword>
<dbReference type="EMBL" id="UFQT01001528">
    <property type="protein sequence ID" value="SSX30930.1"/>
    <property type="molecule type" value="Genomic_DNA"/>
</dbReference>
<feature type="domain" description="C2H2-type" evidence="6">
    <location>
        <begin position="63"/>
        <end position="90"/>
    </location>
</feature>
<keyword evidence="5" id="KW-0479">Metal-binding</keyword>
<feature type="domain" description="SANT" evidence="8">
    <location>
        <begin position="448"/>
        <end position="499"/>
    </location>
</feature>
<dbReference type="InterPro" id="IPR009057">
    <property type="entry name" value="Homeodomain-like_sf"/>
</dbReference>
<dbReference type="PANTHER" id="PTHR16089">
    <property type="entry name" value="REST COREPRESSOR COREST PROTEIN-RELATED"/>
    <property type="match status" value="1"/>
</dbReference>
<accession>A0A336MLU6</accession>
<dbReference type="VEuPathDB" id="VectorBase:CSON003061"/>
<dbReference type="SUPFAM" id="SSF46689">
    <property type="entry name" value="Homeodomain-like"/>
    <property type="match status" value="1"/>
</dbReference>
<dbReference type="InterPro" id="IPR001005">
    <property type="entry name" value="SANT/Myb"/>
</dbReference>
<keyword evidence="5" id="KW-0862">Zinc</keyword>
<dbReference type="GO" id="GO:0003714">
    <property type="term" value="F:transcription corepressor activity"/>
    <property type="evidence" value="ECO:0007669"/>
    <property type="project" value="TreeGrafter"/>
</dbReference>
<dbReference type="InterPro" id="IPR000949">
    <property type="entry name" value="ELM2_dom"/>
</dbReference>
<keyword evidence="4" id="KW-0539">Nucleus</keyword>
<dbReference type="PANTHER" id="PTHR16089:SF28">
    <property type="entry name" value="REST COREPRESSOR"/>
    <property type="match status" value="1"/>
</dbReference>
<name>A0A336MLU6_CULSO</name>
<feature type="domain" description="ELM2" evidence="7">
    <location>
        <begin position="357"/>
        <end position="444"/>
    </location>
</feature>
<evidence type="ECO:0000259" key="7">
    <source>
        <dbReference type="PROSITE" id="PS51156"/>
    </source>
</evidence>
<dbReference type="GO" id="GO:0000118">
    <property type="term" value="C:histone deacetylase complex"/>
    <property type="evidence" value="ECO:0007669"/>
    <property type="project" value="TreeGrafter"/>
</dbReference>
<dbReference type="GO" id="GO:0008270">
    <property type="term" value="F:zinc ion binding"/>
    <property type="evidence" value="ECO:0007669"/>
    <property type="project" value="UniProtKB-KW"/>
</dbReference>
<dbReference type="InterPro" id="IPR013087">
    <property type="entry name" value="Znf_C2H2_type"/>
</dbReference>